<evidence type="ECO:0000256" key="1">
    <source>
        <dbReference type="SAM" id="MobiDB-lite"/>
    </source>
</evidence>
<feature type="region of interest" description="Disordered" evidence="1">
    <location>
        <begin position="1"/>
        <end position="28"/>
    </location>
</feature>
<dbReference type="RefSeq" id="XP_018295795.1">
    <property type="nucleotide sequence ID" value="XM_018439106.1"/>
</dbReference>
<dbReference type="GeneID" id="29000012"/>
<dbReference type="AlphaFoldDB" id="A0A162Y112"/>
<evidence type="ECO:0000256" key="2">
    <source>
        <dbReference type="SAM" id="Phobius"/>
    </source>
</evidence>
<gene>
    <name evidence="3" type="ORF">PHYBLDRAFT_185615</name>
</gene>
<protein>
    <recommendedName>
        <fullName evidence="5">Late embryogenesis abundant protein LEA-2 subgroup domain-containing protein</fullName>
    </recommendedName>
</protein>
<keyword evidence="4" id="KW-1185">Reference proteome</keyword>
<keyword evidence="2" id="KW-1133">Transmembrane helix</keyword>
<proteinExistence type="predicted"/>
<dbReference type="VEuPathDB" id="FungiDB:PHYBLDRAFT_185615"/>
<feature type="transmembrane region" description="Helical" evidence="2">
    <location>
        <begin position="126"/>
        <end position="152"/>
    </location>
</feature>
<dbReference type="Proteomes" id="UP000077315">
    <property type="component" value="Unassembled WGS sequence"/>
</dbReference>
<evidence type="ECO:0000313" key="3">
    <source>
        <dbReference type="EMBL" id="OAD77755.1"/>
    </source>
</evidence>
<feature type="compositionally biased region" description="Basic and acidic residues" evidence="1">
    <location>
        <begin position="1"/>
        <end position="11"/>
    </location>
</feature>
<keyword evidence="2" id="KW-0472">Membrane</keyword>
<sequence>MAYYQRDDHNGGYKNSATPPYSNNQDTYAMHNMPQTAYTGANQQSYYDDKNTNYNSYYNAPTPASSEGYNYPGPTPKAHQNPADYQHIYEPQGYVDKPDFYNVDGPKKRSCCDLLCCGCCVCCPRWFRWIACIILLIIIGLGIAVGVLAAIFKTPSVDFKGIEGQPSFNLQGTTANISTVLSISVNNPNIESVTFEKIIAKASNQRQRQSQKERKKAYYPNYHNISLGGGQKNDVHISSNAITNILFPFNLIIDLSLPEQQSIMTDLLGKCGFLGGEKEQISIDYDVQPTIKIIGIPITITVSDTARFPCPLQESDFDTLVSSTLGSIFGSAATGSGGLGDLIGNAAKAAGITGS</sequence>
<evidence type="ECO:0000313" key="4">
    <source>
        <dbReference type="Proteomes" id="UP000077315"/>
    </source>
</evidence>
<feature type="compositionally biased region" description="Polar residues" evidence="1">
    <location>
        <begin position="13"/>
        <end position="28"/>
    </location>
</feature>
<evidence type="ECO:0008006" key="5">
    <source>
        <dbReference type="Google" id="ProtNLM"/>
    </source>
</evidence>
<keyword evidence="2" id="KW-0812">Transmembrane</keyword>
<reference evidence="4" key="1">
    <citation type="submission" date="2015-06" db="EMBL/GenBank/DDBJ databases">
        <title>Expansion of signal transduction pathways in fungi by whole-genome duplication.</title>
        <authorList>
            <consortium name="DOE Joint Genome Institute"/>
            <person name="Corrochano L.M."/>
            <person name="Kuo A."/>
            <person name="Marcet-Houben M."/>
            <person name="Polaino S."/>
            <person name="Salamov A."/>
            <person name="Villalobos J.M."/>
            <person name="Alvarez M.I."/>
            <person name="Avalos J."/>
            <person name="Benito E.P."/>
            <person name="Benoit I."/>
            <person name="Burger G."/>
            <person name="Camino L.P."/>
            <person name="Canovas D."/>
            <person name="Cerda-Olmedo E."/>
            <person name="Cheng J.-F."/>
            <person name="Dominguez A."/>
            <person name="Elias M."/>
            <person name="Eslava A.P."/>
            <person name="Glaser F."/>
            <person name="Grimwood J."/>
            <person name="Gutierrez G."/>
            <person name="Heitman J."/>
            <person name="Henrissat B."/>
            <person name="Iturriaga E.A."/>
            <person name="Lang B.F."/>
            <person name="Lavin J.L."/>
            <person name="Lee S."/>
            <person name="Li W."/>
            <person name="Lindquist E."/>
            <person name="Lopez-Garcia S."/>
            <person name="Luque E.M."/>
            <person name="Marcos A.T."/>
            <person name="Martin J."/>
            <person name="McCluskey K."/>
            <person name="Medina H.R."/>
            <person name="Miralles-Duran A."/>
            <person name="Miyazaki A."/>
            <person name="Munoz-Torres E."/>
            <person name="Oguiza J.A."/>
            <person name="Ohm R."/>
            <person name="Olmedo M."/>
            <person name="Orejas M."/>
            <person name="Ortiz-Castellanos L."/>
            <person name="Pisabarro A.G."/>
            <person name="Rodriguez-Romero J."/>
            <person name="Ruiz-Herrera J."/>
            <person name="Ruiz-Vazquez R."/>
            <person name="Sanz C."/>
            <person name="Schackwitz W."/>
            <person name="Schmutz J."/>
            <person name="Shahriari M."/>
            <person name="Shelest E."/>
            <person name="Silva-Franco F."/>
            <person name="Soanes D."/>
            <person name="Syed K."/>
            <person name="Tagua V.G."/>
            <person name="Talbot N.J."/>
            <person name="Thon M."/>
            <person name="De vries R.P."/>
            <person name="Wiebenga A."/>
            <person name="Yadav J.S."/>
            <person name="Braun E.L."/>
            <person name="Baker S."/>
            <person name="Garre V."/>
            <person name="Horwitz B."/>
            <person name="Torres-Martinez S."/>
            <person name="Idnurm A."/>
            <person name="Herrera-Estrella A."/>
            <person name="Gabaldon T."/>
            <person name="Grigoriev I.V."/>
        </authorList>
    </citation>
    <scope>NUCLEOTIDE SEQUENCE [LARGE SCALE GENOMIC DNA]</scope>
    <source>
        <strain evidence="4">NRRL 1555(-)</strain>
    </source>
</reference>
<dbReference type="OrthoDB" id="20273at2759"/>
<dbReference type="EMBL" id="KV440974">
    <property type="protein sequence ID" value="OAD77755.1"/>
    <property type="molecule type" value="Genomic_DNA"/>
</dbReference>
<organism evidence="3 4">
    <name type="scientific">Phycomyces blakesleeanus (strain ATCC 8743b / DSM 1359 / FGSC 10004 / NBRC 33097 / NRRL 1555)</name>
    <dbReference type="NCBI Taxonomy" id="763407"/>
    <lineage>
        <taxon>Eukaryota</taxon>
        <taxon>Fungi</taxon>
        <taxon>Fungi incertae sedis</taxon>
        <taxon>Mucoromycota</taxon>
        <taxon>Mucoromycotina</taxon>
        <taxon>Mucoromycetes</taxon>
        <taxon>Mucorales</taxon>
        <taxon>Phycomycetaceae</taxon>
        <taxon>Phycomyces</taxon>
    </lineage>
</organism>
<name>A0A162Y112_PHYB8</name>
<dbReference type="InParanoid" id="A0A162Y112"/>
<accession>A0A162Y112</accession>